<evidence type="ECO:0000313" key="2">
    <source>
        <dbReference type="Proteomes" id="UP000289738"/>
    </source>
</evidence>
<dbReference type="Proteomes" id="UP000289738">
    <property type="component" value="Chromosome B06"/>
</dbReference>
<protein>
    <submittedName>
        <fullName evidence="1">Uncharacterized protein</fullName>
    </submittedName>
</protein>
<reference evidence="1 2" key="1">
    <citation type="submission" date="2019-01" db="EMBL/GenBank/DDBJ databases">
        <title>Sequencing of cultivated peanut Arachis hypogaea provides insights into genome evolution and oil improvement.</title>
        <authorList>
            <person name="Chen X."/>
        </authorList>
    </citation>
    <scope>NUCLEOTIDE SEQUENCE [LARGE SCALE GENOMIC DNA]</scope>
    <source>
        <strain evidence="2">cv. Fuhuasheng</strain>
        <tissue evidence="1">Leaves</tissue>
    </source>
</reference>
<organism evidence="1 2">
    <name type="scientific">Arachis hypogaea</name>
    <name type="common">Peanut</name>
    <dbReference type="NCBI Taxonomy" id="3818"/>
    <lineage>
        <taxon>Eukaryota</taxon>
        <taxon>Viridiplantae</taxon>
        <taxon>Streptophyta</taxon>
        <taxon>Embryophyta</taxon>
        <taxon>Tracheophyta</taxon>
        <taxon>Spermatophyta</taxon>
        <taxon>Magnoliopsida</taxon>
        <taxon>eudicotyledons</taxon>
        <taxon>Gunneridae</taxon>
        <taxon>Pentapetalae</taxon>
        <taxon>rosids</taxon>
        <taxon>fabids</taxon>
        <taxon>Fabales</taxon>
        <taxon>Fabaceae</taxon>
        <taxon>Papilionoideae</taxon>
        <taxon>50 kb inversion clade</taxon>
        <taxon>dalbergioids sensu lato</taxon>
        <taxon>Dalbergieae</taxon>
        <taxon>Pterocarpus clade</taxon>
        <taxon>Arachis</taxon>
    </lineage>
</organism>
<keyword evidence="2" id="KW-1185">Reference proteome</keyword>
<dbReference type="EMBL" id="SDMP01000016">
    <property type="protein sequence ID" value="RYR04292.1"/>
    <property type="molecule type" value="Genomic_DNA"/>
</dbReference>
<dbReference type="AlphaFoldDB" id="A0A444YQW5"/>
<proteinExistence type="predicted"/>
<sequence>MVARALKVAREVVIGSEKAQYGKTHDYLIELHRSNLGSTALMEVIFQLESLPLFDSLYISLDACKKGFKVASETPNLHNPPPQRMKQPIVRPPIFSTSIQGSMENQSPPIIRPQFRLPTPTSTQILPNNEINVPTGSKMPKPSQQHGLSAETMGVSTSRTASRLFKFIPTPGFMPPRKN</sequence>
<evidence type="ECO:0000313" key="1">
    <source>
        <dbReference type="EMBL" id="RYR04292.1"/>
    </source>
</evidence>
<name>A0A444YQW5_ARAHY</name>
<gene>
    <name evidence="1" type="ORF">Ahy_B06g083963</name>
</gene>
<comment type="caution">
    <text evidence="1">The sequence shown here is derived from an EMBL/GenBank/DDBJ whole genome shotgun (WGS) entry which is preliminary data.</text>
</comment>
<accession>A0A444YQW5</accession>